<comment type="caution">
    <text evidence="3">The sequence shown here is derived from an EMBL/GenBank/DDBJ whole genome shotgun (WGS) entry which is preliminary data.</text>
</comment>
<evidence type="ECO:0000259" key="2">
    <source>
        <dbReference type="Pfam" id="PF08346"/>
    </source>
</evidence>
<name>A0ABS2G4U6_FUSMR</name>
<dbReference type="Pfam" id="PF03374">
    <property type="entry name" value="ANT"/>
    <property type="match status" value="1"/>
</dbReference>
<dbReference type="InterPro" id="IPR013557">
    <property type="entry name" value="AntA/B_antirep"/>
</dbReference>
<protein>
    <submittedName>
        <fullName evidence="3">AntA/AntB antirepressor family protein</fullName>
    </submittedName>
</protein>
<dbReference type="RefSeq" id="WP_204716501.1">
    <property type="nucleotide sequence ID" value="NZ_JACJLT010000098.1"/>
</dbReference>
<accession>A0ABS2G4U6</accession>
<organism evidence="3 4">
    <name type="scientific">Fusobacterium mortiferum</name>
    <dbReference type="NCBI Taxonomy" id="850"/>
    <lineage>
        <taxon>Bacteria</taxon>
        <taxon>Fusobacteriati</taxon>
        <taxon>Fusobacteriota</taxon>
        <taxon>Fusobacteriia</taxon>
        <taxon>Fusobacteriales</taxon>
        <taxon>Fusobacteriaceae</taxon>
        <taxon>Fusobacterium</taxon>
    </lineage>
</organism>
<evidence type="ECO:0000313" key="3">
    <source>
        <dbReference type="EMBL" id="MBM6875778.1"/>
    </source>
</evidence>
<feature type="domain" description="AntA/AntB antirepressor" evidence="2">
    <location>
        <begin position="17"/>
        <end position="83"/>
    </location>
</feature>
<dbReference type="InterPro" id="IPR005039">
    <property type="entry name" value="Ant_C"/>
</dbReference>
<dbReference type="PANTHER" id="PTHR36180:SF1">
    <property type="entry name" value="ANTA_ANTB ANTIREPRESSOR DOMAIN-CONTAINING PROTEIN"/>
    <property type="match status" value="1"/>
</dbReference>
<reference evidence="3 4" key="1">
    <citation type="journal article" date="2021" name="Sci. Rep.">
        <title>The distribution of antibiotic resistance genes in chicken gut microbiota commensals.</title>
        <authorList>
            <person name="Juricova H."/>
            <person name="Matiasovicova J."/>
            <person name="Kubasova T."/>
            <person name="Cejkova D."/>
            <person name="Rychlik I."/>
        </authorList>
    </citation>
    <scope>NUCLEOTIDE SEQUENCE [LARGE SCALE GENOMIC DNA]</scope>
    <source>
        <strain evidence="3 4">An425</strain>
    </source>
</reference>
<dbReference type="EMBL" id="JACJLT010000098">
    <property type="protein sequence ID" value="MBM6875778.1"/>
    <property type="molecule type" value="Genomic_DNA"/>
</dbReference>
<proteinExistence type="predicted"/>
<evidence type="ECO:0000313" key="4">
    <source>
        <dbReference type="Proteomes" id="UP000728968"/>
    </source>
</evidence>
<evidence type="ECO:0000259" key="1">
    <source>
        <dbReference type="Pfam" id="PF03374"/>
    </source>
</evidence>
<dbReference type="Proteomes" id="UP000728968">
    <property type="component" value="Unassembled WGS sequence"/>
</dbReference>
<sequence length="235" mass="27814">MRELITIKQNETGEQLVSARELHKKLEISERFNNWFERMLKYGFIENIDYTGCKIFNTQANQELDEYILKLDMAKQICMLQRSELGTQFRIYFIECEKRLKEVAQPKLPKTYLEALKELVKIEEEKIALEYRVNNLVHSKKLYTTTEIAKELGFKSANALNNILEEDKIQYKVNGTWVLCSKYSDKDYVSIKQTELDNGKIIYDRKWTGIGRDFLVSKYGLINTYPEEVLDEIFM</sequence>
<dbReference type="Pfam" id="PF08346">
    <property type="entry name" value="AntA"/>
    <property type="match status" value="1"/>
</dbReference>
<keyword evidence="4" id="KW-1185">Reference proteome</keyword>
<feature type="domain" description="Antirepressor protein C-terminal" evidence="1">
    <location>
        <begin position="133"/>
        <end position="218"/>
    </location>
</feature>
<gene>
    <name evidence="3" type="ORF">H6A04_08975</name>
</gene>
<dbReference type="PANTHER" id="PTHR36180">
    <property type="entry name" value="DNA-BINDING PROTEIN-RELATED-RELATED"/>
    <property type="match status" value="1"/>
</dbReference>